<keyword evidence="1" id="KW-0808">Transferase</keyword>
<organism evidence="4">
    <name type="scientific">Streptomyces resistomycificus</name>
    <dbReference type="NCBI Taxonomy" id="67356"/>
    <lineage>
        <taxon>Bacteria</taxon>
        <taxon>Bacillati</taxon>
        <taxon>Actinomycetota</taxon>
        <taxon>Actinomycetes</taxon>
        <taxon>Kitasatosporales</taxon>
        <taxon>Streptomycetaceae</taxon>
        <taxon>Streptomyces</taxon>
        <taxon>Streptomyces aurantiacus group</taxon>
    </lineage>
</organism>
<dbReference type="Proteomes" id="UP000037251">
    <property type="component" value="Unassembled WGS sequence"/>
</dbReference>
<name>Q70DW7_9ACTN</name>
<evidence type="ECO:0000256" key="1">
    <source>
        <dbReference type="ARBA" id="ARBA00022679"/>
    </source>
</evidence>
<reference evidence="4" key="1">
    <citation type="journal article" date="2004" name="J. Am. Chem. Soc.">
        <title>A gene cluster encoding resistomycin biosynthesis in Streptomyces resistomycificus; exploring polyketide cyclization beyond linear and angucyclic patterns.</title>
        <authorList>
            <person name="Jakobi K."/>
            <person name="Hertweck C."/>
        </authorList>
    </citation>
    <scope>NUCLEOTIDE SEQUENCE</scope>
    <source>
        <strain evidence="4">HKI 237</strain>
    </source>
</reference>
<dbReference type="STRING" id="67356.AQJ84_12410"/>
<dbReference type="PROSITE" id="PS00583">
    <property type="entry name" value="PFKB_KINASES_1"/>
    <property type="match status" value="1"/>
</dbReference>
<dbReference type="PANTHER" id="PTHR10584:SF166">
    <property type="entry name" value="RIBOKINASE"/>
    <property type="match status" value="1"/>
</dbReference>
<keyword evidence="6" id="KW-1185">Reference proteome</keyword>
<gene>
    <name evidence="4" type="primary">remJ</name>
    <name evidence="5" type="ORF">ADK37_07660</name>
</gene>
<dbReference type="Pfam" id="PF00294">
    <property type="entry name" value="PfkB"/>
    <property type="match status" value="1"/>
</dbReference>
<dbReference type="EMBL" id="AJ585192">
    <property type="protein sequence ID" value="CAE51179.1"/>
    <property type="molecule type" value="Genomic_DNA"/>
</dbReference>
<dbReference type="eggNOG" id="COG0524">
    <property type="taxonomic scope" value="Bacteria"/>
</dbReference>
<dbReference type="CDD" id="cd01942">
    <property type="entry name" value="ribokinase_group_A"/>
    <property type="match status" value="1"/>
</dbReference>
<reference evidence="5" key="2">
    <citation type="submission" date="2015-07" db="EMBL/GenBank/DDBJ databases">
        <title>MeaNS - Measles Nucleotide Surveillance Program.</title>
        <authorList>
            <person name="Tran T."/>
            <person name="Druce J."/>
        </authorList>
    </citation>
    <scope>NUCLEOTIDE SEQUENCE</scope>
    <source>
        <strain evidence="5">NRRL 2290</strain>
    </source>
</reference>
<evidence type="ECO:0000313" key="6">
    <source>
        <dbReference type="Proteomes" id="UP000037251"/>
    </source>
</evidence>
<reference evidence="6" key="3">
    <citation type="submission" date="2015-07" db="EMBL/GenBank/DDBJ databases">
        <authorList>
            <person name="Ju K.-S."/>
            <person name="Doroghazi J.R."/>
            <person name="Metcalf W.W."/>
        </authorList>
    </citation>
    <scope>NUCLEOTIDE SEQUENCE [LARGE SCALE GENOMIC DNA]</scope>
    <source>
        <strain evidence="6">NRRL 2290</strain>
    </source>
</reference>
<dbReference type="PANTHER" id="PTHR10584">
    <property type="entry name" value="SUGAR KINASE"/>
    <property type="match status" value="1"/>
</dbReference>
<feature type="domain" description="Carbohydrate kinase PfkB" evidence="3">
    <location>
        <begin position="32"/>
        <end position="295"/>
    </location>
</feature>
<evidence type="ECO:0000259" key="3">
    <source>
        <dbReference type="Pfam" id="PF00294"/>
    </source>
</evidence>
<dbReference type="AlphaFoldDB" id="Q70DW7"/>
<dbReference type="GO" id="GO:0016301">
    <property type="term" value="F:kinase activity"/>
    <property type="evidence" value="ECO:0007669"/>
    <property type="project" value="UniProtKB-KW"/>
</dbReference>
<dbReference type="OrthoDB" id="4095448at2"/>
<keyword evidence="2 5" id="KW-0418">Kinase</keyword>
<dbReference type="InterPro" id="IPR011611">
    <property type="entry name" value="PfkB_dom"/>
</dbReference>
<dbReference type="SUPFAM" id="SSF53613">
    <property type="entry name" value="Ribokinase-like"/>
    <property type="match status" value="1"/>
</dbReference>
<evidence type="ECO:0000313" key="5">
    <source>
        <dbReference type="EMBL" id="KOG40809.1"/>
    </source>
</evidence>
<dbReference type="EMBL" id="LGUS01000047">
    <property type="protein sequence ID" value="KOG40809.1"/>
    <property type="molecule type" value="Genomic_DNA"/>
</dbReference>
<protein>
    <submittedName>
        <fullName evidence="4">RemJ protein</fullName>
    </submittedName>
    <submittedName>
        <fullName evidence="5">Ribokinase</fullName>
    </submittedName>
</protein>
<dbReference type="PATRIC" id="fig|67356.5.peg.1667"/>
<accession>Q70DW7</accession>
<dbReference type="InterPro" id="IPR029056">
    <property type="entry name" value="Ribokinase-like"/>
</dbReference>
<evidence type="ECO:0000313" key="4">
    <source>
        <dbReference type="EMBL" id="CAE51179.1"/>
    </source>
</evidence>
<dbReference type="RefSeq" id="WP_030043021.1">
    <property type="nucleotide sequence ID" value="NZ_KL575625.1"/>
</dbReference>
<dbReference type="Gene3D" id="3.40.1190.20">
    <property type="match status" value="1"/>
</dbReference>
<proteinExistence type="predicted"/>
<evidence type="ECO:0000256" key="2">
    <source>
        <dbReference type="ARBA" id="ARBA00022777"/>
    </source>
</evidence>
<sequence length="335" mass="35299">MRIAVTGSIAMDHLMSFPGRFAEQLVADRLHSVSLSFLSDRLEIRRGGVAANIAYGLGRLGMSPVLVGAAGADFFDYQVWLGQHGVDTDSVLVVPGEHTARFVCTTDADHNQIATFHAGAMRAAYTIALRDVRARVGELGLVVVSPNDPAAMLRHTEECRGAGLPFVADPSQQLARMDRADVRFLLSQARWLFTNEYEAALLQECTGWGAARVLDRVGTWVTTLGAGGVRLERAGHDPLVVPAVPGVPVADPTGAGDALRAGMLAALALGVPAEPAARLGCALASFALESVGTQTYAPGDRAVAGRVREVYGERALAELAPVPGLTAVTQKARLS</sequence>
<dbReference type="InterPro" id="IPR002173">
    <property type="entry name" value="Carboh/pur_kinase_PfkB_CS"/>
</dbReference>
<dbReference type="PROSITE" id="PS00584">
    <property type="entry name" value="PFKB_KINASES_2"/>
    <property type="match status" value="1"/>
</dbReference>